<dbReference type="PANTHER" id="PTHR43155">
    <property type="entry name" value="CYCLIC DI-GMP PHOSPHODIESTERASE PA4108-RELATED"/>
    <property type="match status" value="1"/>
</dbReference>
<dbReference type="AlphaFoldDB" id="A0A6B8RTW0"/>
<dbReference type="InterPro" id="IPR037522">
    <property type="entry name" value="HD_GYP_dom"/>
</dbReference>
<dbReference type="EMBL" id="CP034235">
    <property type="protein sequence ID" value="QGQ98618.1"/>
    <property type="molecule type" value="Genomic_DNA"/>
</dbReference>
<dbReference type="OrthoDB" id="9759601at2"/>
<dbReference type="Proteomes" id="UP000426246">
    <property type="component" value="Chromosome"/>
</dbReference>
<dbReference type="Gene3D" id="1.10.3210.10">
    <property type="entry name" value="Hypothetical protein af1432"/>
    <property type="match status" value="1"/>
</dbReference>
<accession>A0A6B8RTW0</accession>
<evidence type="ECO:0000313" key="2">
    <source>
        <dbReference type="EMBL" id="QGQ98618.1"/>
    </source>
</evidence>
<dbReference type="CDD" id="cd00077">
    <property type="entry name" value="HDc"/>
    <property type="match status" value="1"/>
</dbReference>
<organism evidence="2 3">
    <name type="scientific">Paenibacillus psychroresistens</name>
    <dbReference type="NCBI Taxonomy" id="1778678"/>
    <lineage>
        <taxon>Bacteria</taxon>
        <taxon>Bacillati</taxon>
        <taxon>Bacillota</taxon>
        <taxon>Bacilli</taxon>
        <taxon>Bacillales</taxon>
        <taxon>Paenibacillaceae</taxon>
        <taxon>Paenibacillus</taxon>
    </lineage>
</organism>
<proteinExistence type="predicted"/>
<gene>
    <name evidence="2" type="ORF">EHS13_28915</name>
</gene>
<dbReference type="KEGG" id="ppsc:EHS13_28915"/>
<dbReference type="InterPro" id="IPR003607">
    <property type="entry name" value="HD/PDEase_dom"/>
</dbReference>
<dbReference type="PROSITE" id="PS51832">
    <property type="entry name" value="HD_GYP"/>
    <property type="match status" value="1"/>
</dbReference>
<sequence>MNKKLDMKQMISYAMDFCRDEPAVSFLLRRIRSYDVHLYIQAVRSAYFSMELAKGLHMTDAEQAIVYRSALLQDVGKLQHDNTNFLNHPLLSVELLQPMIENGLIDRDAILEHHENLDGTGYPKGLNWEKISLTGRILRVADSFASMIKFDRSNGEVNDVGQAMEELYRWGDMMYDTDLVDLIAFYYSPLTVQANKKGAISYL</sequence>
<evidence type="ECO:0000259" key="1">
    <source>
        <dbReference type="PROSITE" id="PS51832"/>
    </source>
</evidence>
<reference evidence="3" key="1">
    <citation type="submission" date="2018-11" db="EMBL/GenBank/DDBJ databases">
        <title>Complete genome sequence of Paenibacillus sp. ML311-T8.</title>
        <authorList>
            <person name="Nam Y.-D."/>
            <person name="Kang J."/>
            <person name="Chung W.-H."/>
            <person name="Park Y.S."/>
        </authorList>
    </citation>
    <scope>NUCLEOTIDE SEQUENCE [LARGE SCALE GENOMIC DNA]</scope>
    <source>
        <strain evidence="3">ML311-T8</strain>
    </source>
</reference>
<dbReference type="PANTHER" id="PTHR43155:SF2">
    <property type="entry name" value="CYCLIC DI-GMP PHOSPHODIESTERASE PA4108"/>
    <property type="match status" value="1"/>
</dbReference>
<evidence type="ECO:0000313" key="3">
    <source>
        <dbReference type="Proteomes" id="UP000426246"/>
    </source>
</evidence>
<feature type="domain" description="HD-GYP" evidence="1">
    <location>
        <begin position="2"/>
        <end position="199"/>
    </location>
</feature>
<protein>
    <submittedName>
        <fullName evidence="2">HD domain-containing protein</fullName>
    </submittedName>
</protein>
<name>A0A6B8RTW0_9BACL</name>
<keyword evidence="3" id="KW-1185">Reference proteome</keyword>
<dbReference type="RefSeq" id="WP_155703727.1">
    <property type="nucleotide sequence ID" value="NZ_CP034235.1"/>
</dbReference>
<dbReference type="Pfam" id="PF13487">
    <property type="entry name" value="HD_5"/>
    <property type="match status" value="1"/>
</dbReference>
<dbReference type="SUPFAM" id="SSF109604">
    <property type="entry name" value="HD-domain/PDEase-like"/>
    <property type="match status" value="1"/>
</dbReference>